<comment type="caution">
    <text evidence="5">The sequence shown here is derived from an EMBL/GenBank/DDBJ whole genome shotgun (WGS) entry which is preliminary data.</text>
</comment>
<feature type="region of interest" description="Disordered" evidence="2">
    <location>
        <begin position="112"/>
        <end position="142"/>
    </location>
</feature>
<protein>
    <submittedName>
        <fullName evidence="5">Telomerase-binding protein EST1A</fullName>
    </submittedName>
</protein>
<dbReference type="InterPro" id="IPR018834">
    <property type="entry name" value="DNA/RNA-bd_Est1-type"/>
</dbReference>
<accession>A0A5N5TFH3</accession>
<dbReference type="InterPro" id="IPR019458">
    <property type="entry name" value="Est1-like_N"/>
</dbReference>
<dbReference type="InterPro" id="IPR011990">
    <property type="entry name" value="TPR-like_helical_dom_sf"/>
</dbReference>
<dbReference type="GO" id="GO:0000184">
    <property type="term" value="P:nuclear-transcribed mRNA catabolic process, nonsense-mediated decay"/>
    <property type="evidence" value="ECO:0007669"/>
    <property type="project" value="UniProtKB-KW"/>
</dbReference>
<dbReference type="GO" id="GO:0005697">
    <property type="term" value="C:telomerase holoenzyme complex"/>
    <property type="evidence" value="ECO:0007669"/>
    <property type="project" value="TreeGrafter"/>
</dbReference>
<feature type="domain" description="DNA/RNA-binding" evidence="3">
    <location>
        <begin position="157"/>
        <end position="248"/>
    </location>
</feature>
<dbReference type="SUPFAM" id="SSF48452">
    <property type="entry name" value="TPR-like"/>
    <property type="match status" value="1"/>
</dbReference>
<evidence type="ECO:0000256" key="2">
    <source>
        <dbReference type="SAM" id="MobiDB-lite"/>
    </source>
</evidence>
<dbReference type="OrthoDB" id="2017974at2759"/>
<dbReference type="AlphaFoldDB" id="A0A5N5TFH3"/>
<dbReference type="GO" id="GO:0042162">
    <property type="term" value="F:telomeric DNA binding"/>
    <property type="evidence" value="ECO:0007669"/>
    <property type="project" value="TreeGrafter"/>
</dbReference>
<keyword evidence="6" id="KW-1185">Reference proteome</keyword>
<dbReference type="GO" id="GO:0070034">
    <property type="term" value="F:telomerase RNA binding"/>
    <property type="evidence" value="ECO:0007669"/>
    <property type="project" value="TreeGrafter"/>
</dbReference>
<feature type="domain" description="DNA/RNA-binding" evidence="3">
    <location>
        <begin position="77"/>
        <end position="105"/>
    </location>
</feature>
<dbReference type="Pfam" id="PF10373">
    <property type="entry name" value="EST1_DNA_bind"/>
    <property type="match status" value="2"/>
</dbReference>
<feature type="domain" description="Telomerase activating protein Est1-like N-terminal" evidence="4">
    <location>
        <begin position="6"/>
        <end position="69"/>
    </location>
</feature>
<dbReference type="PANTHER" id="PTHR15696:SF0">
    <property type="entry name" value="TELOMERASE-BINDING PROTEIN EST1A"/>
    <property type="match status" value="1"/>
</dbReference>
<dbReference type="Gene3D" id="1.25.40.10">
    <property type="entry name" value="Tetratricopeptide repeat domain"/>
    <property type="match status" value="1"/>
</dbReference>
<evidence type="ECO:0000313" key="6">
    <source>
        <dbReference type="Proteomes" id="UP000326759"/>
    </source>
</evidence>
<organism evidence="5 6">
    <name type="scientific">Armadillidium nasatum</name>
    <dbReference type="NCBI Taxonomy" id="96803"/>
    <lineage>
        <taxon>Eukaryota</taxon>
        <taxon>Metazoa</taxon>
        <taxon>Ecdysozoa</taxon>
        <taxon>Arthropoda</taxon>
        <taxon>Crustacea</taxon>
        <taxon>Multicrustacea</taxon>
        <taxon>Malacostraca</taxon>
        <taxon>Eumalacostraca</taxon>
        <taxon>Peracarida</taxon>
        <taxon>Isopoda</taxon>
        <taxon>Oniscidea</taxon>
        <taxon>Crinocheta</taxon>
        <taxon>Armadillidiidae</taxon>
        <taxon>Armadillidium</taxon>
    </lineage>
</organism>
<dbReference type="Pfam" id="PF10374">
    <property type="entry name" value="EST1"/>
    <property type="match status" value="1"/>
</dbReference>
<evidence type="ECO:0000259" key="3">
    <source>
        <dbReference type="Pfam" id="PF10373"/>
    </source>
</evidence>
<reference evidence="5 6" key="1">
    <citation type="journal article" date="2019" name="PLoS Biol.">
        <title>Sex chromosomes control vertical transmission of feminizing Wolbachia symbionts in an isopod.</title>
        <authorList>
            <person name="Becking T."/>
            <person name="Chebbi M.A."/>
            <person name="Giraud I."/>
            <person name="Moumen B."/>
            <person name="Laverre T."/>
            <person name="Caubet Y."/>
            <person name="Peccoud J."/>
            <person name="Gilbert C."/>
            <person name="Cordaux R."/>
        </authorList>
    </citation>
    <scope>NUCLEOTIDE SEQUENCE [LARGE SCALE GENOMIC DNA]</scope>
    <source>
        <strain evidence="5">ANa2</strain>
        <tissue evidence="5">Whole body excluding digestive tract and cuticle</tissue>
    </source>
</reference>
<keyword evidence="1" id="KW-0866">Nonsense-mediated mRNA decay</keyword>
<name>A0A5N5TFH3_9CRUS</name>
<gene>
    <name evidence="5" type="primary">Smg6</name>
    <name evidence="5" type="ORF">Anas_07405</name>
</gene>
<evidence type="ECO:0000259" key="4">
    <source>
        <dbReference type="Pfam" id="PF10374"/>
    </source>
</evidence>
<sequence>MMIVEEGLNYFQSLLADIQKAYRFSLEAHFEEDLTTLPGTKNRVRHALYSCQKIILSMGDLARYREQYNPNPNYSQAKKWYEMALQVNPKNGRPFNQLAIIAVSQYESMNLKKPPLDNNSRYDDYKYSEQKERRRDGSLRQEIWIRPDSGATNKRTLSQSDPEEEKKACIDELMLMPHDQLMKQFLTSYLHCHGMLFSRVGLDHFNKVLGETLNSFQALLQISPPKLSCTHLLQIMAINMFAIDNTQLRGYRIVFDDAR</sequence>
<evidence type="ECO:0000313" key="5">
    <source>
        <dbReference type="EMBL" id="KAB7504828.1"/>
    </source>
</evidence>
<dbReference type="EMBL" id="SEYY01002246">
    <property type="protein sequence ID" value="KAB7504828.1"/>
    <property type="molecule type" value="Genomic_DNA"/>
</dbReference>
<proteinExistence type="predicted"/>
<evidence type="ECO:0000256" key="1">
    <source>
        <dbReference type="ARBA" id="ARBA00023161"/>
    </source>
</evidence>
<dbReference type="Proteomes" id="UP000326759">
    <property type="component" value="Unassembled WGS sequence"/>
</dbReference>
<feature type="compositionally biased region" description="Basic and acidic residues" evidence="2">
    <location>
        <begin position="120"/>
        <end position="142"/>
    </location>
</feature>
<dbReference type="InterPro" id="IPR045153">
    <property type="entry name" value="Est1/Ebs1-like"/>
</dbReference>
<dbReference type="PANTHER" id="PTHR15696">
    <property type="entry name" value="SMG-7 SUPPRESSOR WITH MORPHOLOGICAL EFFECT ON GENITALIA PROTEIN 7"/>
    <property type="match status" value="1"/>
</dbReference>